<dbReference type="EMBL" id="QWKU01000001">
    <property type="protein sequence ID" value="RID94628.1"/>
    <property type="molecule type" value="Genomic_DNA"/>
</dbReference>
<evidence type="ECO:0000256" key="8">
    <source>
        <dbReference type="SAM" id="Coils"/>
    </source>
</evidence>
<comment type="subcellular location">
    <subcellularLocation>
        <location evidence="2">Cell outer membrane</location>
    </subcellularLocation>
    <subcellularLocation>
        <location evidence="1">Cell surface</location>
    </subcellularLocation>
</comment>
<dbReference type="Proteomes" id="UP000266262">
    <property type="component" value="Unassembled WGS sequence"/>
</dbReference>
<dbReference type="InterPro" id="IPR005594">
    <property type="entry name" value="YadA_C"/>
</dbReference>
<keyword evidence="3" id="KW-1134">Transmembrane beta strand</keyword>
<evidence type="ECO:0000313" key="13">
    <source>
        <dbReference type="Proteomes" id="UP000266262"/>
    </source>
</evidence>
<evidence type="ECO:0000256" key="5">
    <source>
        <dbReference type="ARBA" id="ARBA00022729"/>
    </source>
</evidence>
<dbReference type="Gene3D" id="3.30.1300.30">
    <property type="entry name" value="GSPII I/J protein-like"/>
    <property type="match status" value="1"/>
</dbReference>
<accession>A0ABX9MAD4</accession>
<keyword evidence="10" id="KW-1133">Transmembrane helix</keyword>
<organism evidence="12 13">
    <name type="scientific">Dialister pneumosintes</name>
    <dbReference type="NCBI Taxonomy" id="39950"/>
    <lineage>
        <taxon>Bacteria</taxon>
        <taxon>Bacillati</taxon>
        <taxon>Bacillota</taxon>
        <taxon>Negativicutes</taxon>
        <taxon>Veillonellales</taxon>
        <taxon>Veillonellaceae</taxon>
        <taxon>Dialister</taxon>
    </lineage>
</organism>
<evidence type="ECO:0000256" key="2">
    <source>
        <dbReference type="ARBA" id="ARBA00004442"/>
    </source>
</evidence>
<evidence type="ECO:0000256" key="7">
    <source>
        <dbReference type="ARBA" id="ARBA00023237"/>
    </source>
</evidence>
<feature type="region of interest" description="Disordered" evidence="9">
    <location>
        <begin position="171"/>
        <end position="195"/>
    </location>
</feature>
<dbReference type="InterPro" id="IPR045584">
    <property type="entry name" value="Pilin-like"/>
</dbReference>
<comment type="caution">
    <text evidence="12">The sequence shown here is derived from an EMBL/GenBank/DDBJ whole genome shotgun (WGS) entry which is preliminary data.</text>
</comment>
<evidence type="ECO:0000256" key="6">
    <source>
        <dbReference type="ARBA" id="ARBA00023136"/>
    </source>
</evidence>
<proteinExistence type="predicted"/>
<keyword evidence="7" id="KW-0998">Cell outer membrane</keyword>
<keyword evidence="8" id="KW-0175">Coiled coil</keyword>
<sequence>MIYLYPVLFIFCVLFNFLKEFMNKKYIKKSAFLAMAISAVLMGSTTNVYADSTEDRLSKVEALVETKAAQGAVDSLEQRKANKTDLENLKNKVEQKAEKCEVDALKEKVEKKADKSYVDDELKKKADKSQVDALEQKVEQKVDQSKFDEYTRNTNTTLAGLARDKANKEYVDDELKKKADKSDLEKETKERKEADAQLASNVNELQGEIKSVASMSAALAALKPLNYNPNAPLQIMTGYGHYRGKSATALGIAYYKNENNLFHMGVSYAGNKNVAANAGVTWSIGSGVSRSMHTDAVTNAELMALQNKVHQFEERDQMQQEMIESMQKQIAELTEMMMMNK</sequence>
<dbReference type="Pfam" id="PF03895">
    <property type="entry name" value="YadA_anchor"/>
    <property type="match status" value="1"/>
</dbReference>
<evidence type="ECO:0000256" key="10">
    <source>
        <dbReference type="SAM" id="Phobius"/>
    </source>
</evidence>
<evidence type="ECO:0000256" key="4">
    <source>
        <dbReference type="ARBA" id="ARBA00022692"/>
    </source>
</evidence>
<evidence type="ECO:0000313" key="12">
    <source>
        <dbReference type="EMBL" id="RID94628.1"/>
    </source>
</evidence>
<feature type="coiled-coil region" evidence="8">
    <location>
        <begin position="76"/>
        <end position="144"/>
    </location>
</feature>
<evidence type="ECO:0000259" key="11">
    <source>
        <dbReference type="Pfam" id="PF03895"/>
    </source>
</evidence>
<feature type="transmembrane region" description="Helical" evidence="10">
    <location>
        <begin position="31"/>
        <end position="50"/>
    </location>
</feature>
<evidence type="ECO:0000256" key="3">
    <source>
        <dbReference type="ARBA" id="ARBA00022452"/>
    </source>
</evidence>
<reference evidence="12 13" key="1">
    <citation type="submission" date="2018-08" db="EMBL/GenBank/DDBJ databases">
        <title>Draft genome sequence of Dialister pneumosintes KCOM 1685.</title>
        <authorList>
            <person name="Kook J.-K."/>
            <person name="Park S.-N."/>
            <person name="Lim Y.K."/>
        </authorList>
    </citation>
    <scope>NUCLEOTIDE SEQUENCE [LARGE SCALE GENOMIC DNA]</scope>
    <source>
        <strain evidence="12 13">KCOM 1685</strain>
    </source>
</reference>
<keyword evidence="6 10" id="KW-0472">Membrane</keyword>
<protein>
    <recommendedName>
        <fullName evidence="11">Trimeric autotransporter adhesin YadA-like C-terminal membrane anchor domain-containing protein</fullName>
    </recommendedName>
</protein>
<evidence type="ECO:0000256" key="1">
    <source>
        <dbReference type="ARBA" id="ARBA00004241"/>
    </source>
</evidence>
<keyword evidence="13" id="KW-1185">Reference proteome</keyword>
<name>A0ABX9MAD4_9FIRM</name>
<keyword evidence="4 10" id="KW-0812">Transmembrane</keyword>
<keyword evidence="5" id="KW-0732">Signal</keyword>
<evidence type="ECO:0000256" key="9">
    <source>
        <dbReference type="SAM" id="MobiDB-lite"/>
    </source>
</evidence>
<gene>
    <name evidence="12" type="ORF">DX915_03740</name>
</gene>
<feature type="domain" description="Trimeric autotransporter adhesin YadA-like C-terminal membrane anchor" evidence="11">
    <location>
        <begin position="226"/>
        <end position="283"/>
    </location>
</feature>
<dbReference type="SUPFAM" id="SSF54523">
    <property type="entry name" value="Pili subunits"/>
    <property type="match status" value="1"/>
</dbReference>
<feature type="transmembrane region" description="Helical" evidence="10">
    <location>
        <begin position="6"/>
        <end position="22"/>
    </location>
</feature>